<evidence type="ECO:0000313" key="8">
    <source>
        <dbReference type="EMBL" id="CAJ0966458.1"/>
    </source>
</evidence>
<dbReference type="PANTHER" id="PTHR24061">
    <property type="entry name" value="CALCIUM-SENSING RECEPTOR-RELATED"/>
    <property type="match status" value="1"/>
</dbReference>
<gene>
    <name evidence="8" type="ORF">RIMI_LOCUS21327186</name>
</gene>
<dbReference type="SUPFAM" id="SSF53822">
    <property type="entry name" value="Periplasmic binding protein-like I"/>
    <property type="match status" value="1"/>
</dbReference>
<protein>
    <recommendedName>
        <fullName evidence="7">Receptor ligand binding region domain-containing protein</fullName>
    </recommendedName>
</protein>
<sequence length="323" mass="36305">MLLWPESSSESSPRWKDPFLAGIIGDSMSTLSIPIARILGPCHYPQISFGAFDPDLGDRHQFPTFLRTVPNENIQNKAISQLLKHLGWTWVGILTRDDDLGALDGQNLKEEISRNQGCVAFLEKIHYRYSIERIRKIYDIVMNSTAIAVVVYSEEMHVKPLLDMMAEAGTKGKIWIYTLSFTFIPGMFSEGTSKLLNGSIGLVLHSEPLPQFDGYLRNIHPNKDPEDIYIKEFWKVAFNCTWSSNAPLANDTGDVVTCRGDEDLEDKVQSLFELADLSYTFQAHIAVYAFAYALHNLLYCVSPAQASTTTCGEEALLPWQTLS</sequence>
<dbReference type="Proteomes" id="UP001176940">
    <property type="component" value="Unassembled WGS sequence"/>
</dbReference>
<name>A0ABN9MI58_9NEOB</name>
<proteinExistence type="predicted"/>
<reference evidence="8" key="1">
    <citation type="submission" date="2023-07" db="EMBL/GenBank/DDBJ databases">
        <authorList>
            <person name="Stuckert A."/>
        </authorList>
    </citation>
    <scope>NUCLEOTIDE SEQUENCE</scope>
</reference>
<keyword evidence="4" id="KW-0472">Membrane</keyword>
<evidence type="ECO:0000256" key="5">
    <source>
        <dbReference type="ARBA" id="ARBA00023170"/>
    </source>
</evidence>
<dbReference type="InterPro" id="IPR001828">
    <property type="entry name" value="ANF_lig-bd_rcpt"/>
</dbReference>
<organism evidence="8 9">
    <name type="scientific">Ranitomeya imitator</name>
    <name type="common">mimic poison frog</name>
    <dbReference type="NCBI Taxonomy" id="111125"/>
    <lineage>
        <taxon>Eukaryota</taxon>
        <taxon>Metazoa</taxon>
        <taxon>Chordata</taxon>
        <taxon>Craniata</taxon>
        <taxon>Vertebrata</taxon>
        <taxon>Euteleostomi</taxon>
        <taxon>Amphibia</taxon>
        <taxon>Batrachia</taxon>
        <taxon>Anura</taxon>
        <taxon>Neobatrachia</taxon>
        <taxon>Hyloidea</taxon>
        <taxon>Dendrobatidae</taxon>
        <taxon>Dendrobatinae</taxon>
        <taxon>Ranitomeya</taxon>
    </lineage>
</organism>
<evidence type="ECO:0000256" key="1">
    <source>
        <dbReference type="ARBA" id="ARBA00004141"/>
    </source>
</evidence>
<evidence type="ECO:0000256" key="6">
    <source>
        <dbReference type="ARBA" id="ARBA00023180"/>
    </source>
</evidence>
<comment type="caution">
    <text evidence="8">The sequence shown here is derived from an EMBL/GenBank/DDBJ whole genome shotgun (WGS) entry which is preliminary data.</text>
</comment>
<evidence type="ECO:0000256" key="4">
    <source>
        <dbReference type="ARBA" id="ARBA00023136"/>
    </source>
</evidence>
<dbReference type="PRINTS" id="PR00592">
    <property type="entry name" value="CASENSINGR"/>
</dbReference>
<evidence type="ECO:0000256" key="3">
    <source>
        <dbReference type="ARBA" id="ARBA00022989"/>
    </source>
</evidence>
<dbReference type="PANTHER" id="PTHR24061:SF0">
    <property type="entry name" value="C-FAMILY ODORANT RECEPTOR OLFCT1"/>
    <property type="match status" value="1"/>
</dbReference>
<keyword evidence="5" id="KW-0675">Receptor</keyword>
<dbReference type="InterPro" id="IPR000337">
    <property type="entry name" value="GPCR_3"/>
</dbReference>
<keyword evidence="9" id="KW-1185">Reference proteome</keyword>
<evidence type="ECO:0000313" key="9">
    <source>
        <dbReference type="Proteomes" id="UP001176940"/>
    </source>
</evidence>
<dbReference type="EMBL" id="CAUEEQ010074716">
    <property type="protein sequence ID" value="CAJ0966458.1"/>
    <property type="molecule type" value="Genomic_DNA"/>
</dbReference>
<accession>A0ABN9MI58</accession>
<keyword evidence="3" id="KW-1133">Transmembrane helix</keyword>
<feature type="domain" description="Receptor ligand binding region" evidence="7">
    <location>
        <begin position="21"/>
        <end position="304"/>
    </location>
</feature>
<evidence type="ECO:0000256" key="2">
    <source>
        <dbReference type="ARBA" id="ARBA00022692"/>
    </source>
</evidence>
<keyword evidence="6" id="KW-0325">Glycoprotein</keyword>
<dbReference type="InterPro" id="IPR028082">
    <property type="entry name" value="Peripla_BP_I"/>
</dbReference>
<dbReference type="Gene3D" id="3.40.50.2300">
    <property type="match status" value="2"/>
</dbReference>
<keyword evidence="2" id="KW-0812">Transmembrane</keyword>
<dbReference type="Pfam" id="PF01094">
    <property type="entry name" value="ANF_receptor"/>
    <property type="match status" value="1"/>
</dbReference>
<dbReference type="InterPro" id="IPR000068">
    <property type="entry name" value="GPCR_3_Ca_sens_rcpt-rel"/>
</dbReference>
<dbReference type="PRINTS" id="PR00248">
    <property type="entry name" value="GPCRMGR"/>
</dbReference>
<comment type="subcellular location">
    <subcellularLocation>
        <location evidence="1">Membrane</location>
        <topology evidence="1">Multi-pass membrane protein</topology>
    </subcellularLocation>
</comment>
<evidence type="ECO:0000259" key="7">
    <source>
        <dbReference type="Pfam" id="PF01094"/>
    </source>
</evidence>